<dbReference type="FunFam" id="1.10.630.10:FF:000018">
    <property type="entry name" value="Cytochrome P450 monooxygenase"/>
    <property type="match status" value="1"/>
</dbReference>
<dbReference type="SUPFAM" id="SSF48264">
    <property type="entry name" value="Cytochrome P450"/>
    <property type="match status" value="1"/>
</dbReference>
<evidence type="ECO:0000256" key="4">
    <source>
        <dbReference type="ARBA" id="ARBA00023002"/>
    </source>
</evidence>
<dbReference type="AlphaFoldDB" id="A0A1H7E5G3"/>
<evidence type="ECO:0000256" key="6">
    <source>
        <dbReference type="ARBA" id="ARBA00023033"/>
    </source>
</evidence>
<name>A0A1H7E5G3_9BURK</name>
<sequence>MPARVDCIRKCEHTFFNFAASSMKFTDLSSPAYFDNPYPFYEDIRRAGAFVQLAPNVMLTGRHAVIDALLPDRRMGKTYMPSVVARYGEAARGQPVFQALDRTLLMMNPPVHTRLRTLLMKAFNARQIETLRRIVEETTDSLIDAMQGKREVDLMREFALPLPLQIVCRLLDVPVDEGQRLGDAAGLLVSTFDLAPLSADALARANQAALDLEQYFGAVVAKRRAAPGGDIVSSLIQAEEGGERLSEEEIVSNAILLFVAGHETTSNMLGNALIALHRHPAQLSRLLSEPSLISKAVAECARYDTAVQMVVRTAFDDIAVEGATLARGSIVFMLLGSANRDPERFERPDTLDIEREPSGHLLTFGAGIHYCLGARLAMMELEIALHKLMTRLPQMRVTNLDALAWHRRNNLRGVESLMAAL</sequence>
<evidence type="ECO:0000256" key="3">
    <source>
        <dbReference type="ARBA" id="ARBA00022723"/>
    </source>
</evidence>
<reference evidence="9" key="1">
    <citation type="submission" date="2016-10" db="EMBL/GenBank/DDBJ databases">
        <authorList>
            <person name="Varghese N."/>
            <person name="Submissions S."/>
        </authorList>
    </citation>
    <scope>NUCLEOTIDE SEQUENCE [LARGE SCALE GENOMIC DNA]</scope>
    <source>
        <strain evidence="9">LMG 26031</strain>
    </source>
</reference>
<dbReference type="PANTHER" id="PTHR46696">
    <property type="entry name" value="P450, PUTATIVE (EUROFUNG)-RELATED"/>
    <property type="match status" value="1"/>
</dbReference>
<organism evidence="8 9">
    <name type="scientific">Paraburkholderia diazotrophica</name>
    <dbReference type="NCBI Taxonomy" id="667676"/>
    <lineage>
        <taxon>Bacteria</taxon>
        <taxon>Pseudomonadati</taxon>
        <taxon>Pseudomonadota</taxon>
        <taxon>Betaproteobacteria</taxon>
        <taxon>Burkholderiales</taxon>
        <taxon>Burkholderiaceae</taxon>
        <taxon>Paraburkholderia</taxon>
    </lineage>
</organism>
<gene>
    <name evidence="8" type="ORF">SAMN05192539_104344</name>
</gene>
<keyword evidence="9" id="KW-1185">Reference proteome</keyword>
<protein>
    <recommendedName>
        <fullName evidence="10">Cytochrome P450</fullName>
    </recommendedName>
</protein>
<dbReference type="STRING" id="667676.SAMN05192539_104344"/>
<dbReference type="Pfam" id="PF00067">
    <property type="entry name" value="p450"/>
    <property type="match status" value="1"/>
</dbReference>
<evidence type="ECO:0000256" key="7">
    <source>
        <dbReference type="RuleBase" id="RU000461"/>
    </source>
</evidence>
<dbReference type="PRINTS" id="PR00385">
    <property type="entry name" value="P450"/>
</dbReference>
<evidence type="ECO:0008006" key="10">
    <source>
        <dbReference type="Google" id="ProtNLM"/>
    </source>
</evidence>
<evidence type="ECO:0000256" key="2">
    <source>
        <dbReference type="ARBA" id="ARBA00022617"/>
    </source>
</evidence>
<evidence type="ECO:0000256" key="1">
    <source>
        <dbReference type="ARBA" id="ARBA00010617"/>
    </source>
</evidence>
<dbReference type="CDD" id="cd20625">
    <property type="entry name" value="CYP164-like"/>
    <property type="match status" value="1"/>
</dbReference>
<keyword evidence="2 7" id="KW-0349">Heme</keyword>
<dbReference type="GO" id="GO:0004497">
    <property type="term" value="F:monooxygenase activity"/>
    <property type="evidence" value="ECO:0007669"/>
    <property type="project" value="UniProtKB-KW"/>
</dbReference>
<keyword evidence="6 7" id="KW-0503">Monooxygenase</keyword>
<keyword evidence="4 7" id="KW-0560">Oxidoreductase</keyword>
<dbReference type="InterPro" id="IPR001128">
    <property type="entry name" value="Cyt_P450"/>
</dbReference>
<dbReference type="InterPro" id="IPR036396">
    <property type="entry name" value="Cyt_P450_sf"/>
</dbReference>
<accession>A0A1H7E5G3</accession>
<evidence type="ECO:0000256" key="5">
    <source>
        <dbReference type="ARBA" id="ARBA00023004"/>
    </source>
</evidence>
<keyword evidence="3 7" id="KW-0479">Metal-binding</keyword>
<evidence type="ECO:0000313" key="8">
    <source>
        <dbReference type="EMBL" id="SEK09223.1"/>
    </source>
</evidence>
<comment type="similarity">
    <text evidence="1 7">Belongs to the cytochrome P450 family.</text>
</comment>
<dbReference type="Gene3D" id="1.10.630.10">
    <property type="entry name" value="Cytochrome P450"/>
    <property type="match status" value="1"/>
</dbReference>
<dbReference type="PROSITE" id="PS00086">
    <property type="entry name" value="CYTOCHROME_P450"/>
    <property type="match status" value="1"/>
</dbReference>
<proteinExistence type="inferred from homology"/>
<dbReference type="InterPro" id="IPR002397">
    <property type="entry name" value="Cyt_P450_B"/>
</dbReference>
<dbReference type="GO" id="GO:0005506">
    <property type="term" value="F:iron ion binding"/>
    <property type="evidence" value="ECO:0007669"/>
    <property type="project" value="InterPro"/>
</dbReference>
<dbReference type="GO" id="GO:0020037">
    <property type="term" value="F:heme binding"/>
    <property type="evidence" value="ECO:0007669"/>
    <property type="project" value="InterPro"/>
</dbReference>
<keyword evidence="5 7" id="KW-0408">Iron</keyword>
<dbReference type="PRINTS" id="PR00359">
    <property type="entry name" value="BP450"/>
</dbReference>
<evidence type="ECO:0000313" key="9">
    <source>
        <dbReference type="Proteomes" id="UP000198866"/>
    </source>
</evidence>
<dbReference type="EMBL" id="FNYE01000043">
    <property type="protein sequence ID" value="SEK09223.1"/>
    <property type="molecule type" value="Genomic_DNA"/>
</dbReference>
<dbReference type="InterPro" id="IPR017972">
    <property type="entry name" value="Cyt_P450_CS"/>
</dbReference>
<dbReference type="Proteomes" id="UP000198866">
    <property type="component" value="Unassembled WGS sequence"/>
</dbReference>
<dbReference type="GO" id="GO:0016705">
    <property type="term" value="F:oxidoreductase activity, acting on paired donors, with incorporation or reduction of molecular oxygen"/>
    <property type="evidence" value="ECO:0007669"/>
    <property type="project" value="InterPro"/>
</dbReference>
<dbReference type="PANTHER" id="PTHR46696:SF1">
    <property type="entry name" value="CYTOCHROME P450 YJIB-RELATED"/>
    <property type="match status" value="1"/>
</dbReference>